<sequence length="454" mass="48254">MTTANPRPIPAAPGRVPALGHLPALLRDPLGFLGSLARVGEVARVSLGPREVAVVTSPALVHTLLAALSRDCPRGSVQGTLREAFGDGLLMSEGALHRERRRALRPAFTAERVGSGVRTVQEVTRERIGRWRPGVPVDVAAEMTGLALEIVARALFGVRLPEDDAAAFQRALPDLVKGQIARSLCPHPLFARLPLPLNRRFDAAVAVLDRVVDRAVSGTGGSPAALPCAAGGLDAPAVRAEAISLFGAGTETVASTLTWLFHELLGAPEVHGRLLAELEGELGDAGTGLTPEALAKLPYLRRVLREVLRLHAPNAFLTRTAAVGVQLGPYAVPAGTELLYSLSALHRDPARYADPLRFDPDRWADGERVADPRLFLPFGAGRHKCVGESFAWMELTVVAATVLLTWRPEPVAGTRAREVVWTTVQARDVFMTVSPRTVRTSAAERPAGAAGGAP</sequence>
<dbReference type="AlphaFoldDB" id="A0A918QIN3"/>
<dbReference type="GO" id="GO:0020037">
    <property type="term" value="F:heme binding"/>
    <property type="evidence" value="ECO:0007669"/>
    <property type="project" value="InterPro"/>
</dbReference>
<keyword evidence="3 4" id="KW-0479">Metal-binding</keyword>
<reference evidence="5" key="2">
    <citation type="submission" date="2020-09" db="EMBL/GenBank/DDBJ databases">
        <authorList>
            <person name="Sun Q."/>
            <person name="Ohkuma M."/>
        </authorList>
    </citation>
    <scope>NUCLEOTIDE SEQUENCE</scope>
    <source>
        <strain evidence="5">JCM 4988</strain>
    </source>
</reference>
<dbReference type="RefSeq" id="WP_190125284.1">
    <property type="nucleotide sequence ID" value="NZ_BMWG01000018.1"/>
</dbReference>
<dbReference type="PRINTS" id="PR00463">
    <property type="entry name" value="EP450I"/>
</dbReference>
<accession>A0A918QIN3</accession>
<evidence type="ECO:0000256" key="4">
    <source>
        <dbReference type="RuleBase" id="RU000461"/>
    </source>
</evidence>
<name>A0A918QIN3_9ACTN</name>
<organism evidence="5 6">
    <name type="scientific">Streptomyces inusitatus</name>
    <dbReference type="NCBI Taxonomy" id="68221"/>
    <lineage>
        <taxon>Bacteria</taxon>
        <taxon>Bacillati</taxon>
        <taxon>Actinomycetota</taxon>
        <taxon>Actinomycetes</taxon>
        <taxon>Kitasatosporales</taxon>
        <taxon>Streptomycetaceae</taxon>
        <taxon>Streptomyces</taxon>
    </lineage>
</organism>
<dbReference type="InterPro" id="IPR050121">
    <property type="entry name" value="Cytochrome_P450_monoxygenase"/>
</dbReference>
<comment type="cofactor">
    <cofactor evidence="1 3">
        <name>heme</name>
        <dbReference type="ChEBI" id="CHEBI:30413"/>
    </cofactor>
</comment>
<feature type="binding site" description="axial binding residue" evidence="3">
    <location>
        <position position="385"/>
    </location>
    <ligand>
        <name>heme</name>
        <dbReference type="ChEBI" id="CHEBI:30413"/>
    </ligand>
    <ligandPart>
        <name>Fe</name>
        <dbReference type="ChEBI" id="CHEBI:18248"/>
    </ligandPart>
</feature>
<dbReference type="SUPFAM" id="SSF48264">
    <property type="entry name" value="Cytochrome P450"/>
    <property type="match status" value="1"/>
</dbReference>
<comment type="similarity">
    <text evidence="2 4">Belongs to the cytochrome P450 family.</text>
</comment>
<comment type="caution">
    <text evidence="5">The sequence shown here is derived from an EMBL/GenBank/DDBJ whole genome shotgun (WGS) entry which is preliminary data.</text>
</comment>
<dbReference type="Gene3D" id="1.10.630.10">
    <property type="entry name" value="Cytochrome P450"/>
    <property type="match status" value="1"/>
</dbReference>
<keyword evidence="4" id="KW-0503">Monooxygenase</keyword>
<dbReference type="PROSITE" id="PS00086">
    <property type="entry name" value="CYTOCHROME_P450"/>
    <property type="match status" value="1"/>
</dbReference>
<dbReference type="InterPro" id="IPR036396">
    <property type="entry name" value="Cyt_P450_sf"/>
</dbReference>
<keyword evidence="4" id="KW-0560">Oxidoreductase</keyword>
<keyword evidence="3 4" id="KW-0349">Heme</keyword>
<dbReference type="PANTHER" id="PTHR24305:SF166">
    <property type="entry name" value="CYTOCHROME P450 12A4, MITOCHONDRIAL-RELATED"/>
    <property type="match status" value="1"/>
</dbReference>
<dbReference type="PRINTS" id="PR00385">
    <property type="entry name" value="P450"/>
</dbReference>
<evidence type="ECO:0000256" key="2">
    <source>
        <dbReference type="ARBA" id="ARBA00010617"/>
    </source>
</evidence>
<keyword evidence="3 4" id="KW-0408">Iron</keyword>
<dbReference type="GO" id="GO:0016705">
    <property type="term" value="F:oxidoreductase activity, acting on paired donors, with incorporation or reduction of molecular oxygen"/>
    <property type="evidence" value="ECO:0007669"/>
    <property type="project" value="InterPro"/>
</dbReference>
<proteinExistence type="inferred from homology"/>
<dbReference type="InterPro" id="IPR017972">
    <property type="entry name" value="Cyt_P450_CS"/>
</dbReference>
<dbReference type="GO" id="GO:0005506">
    <property type="term" value="F:iron ion binding"/>
    <property type="evidence" value="ECO:0007669"/>
    <property type="project" value="InterPro"/>
</dbReference>
<evidence type="ECO:0000256" key="3">
    <source>
        <dbReference type="PIRSR" id="PIRSR602401-1"/>
    </source>
</evidence>
<evidence type="ECO:0000313" key="6">
    <source>
        <dbReference type="Proteomes" id="UP000630936"/>
    </source>
</evidence>
<dbReference type="EMBL" id="BMWG01000018">
    <property type="protein sequence ID" value="GGZ48251.1"/>
    <property type="molecule type" value="Genomic_DNA"/>
</dbReference>
<reference evidence="5" key="1">
    <citation type="journal article" date="2014" name="Int. J. Syst. Evol. Microbiol.">
        <title>Complete genome sequence of Corynebacterium casei LMG S-19264T (=DSM 44701T), isolated from a smear-ripened cheese.</title>
        <authorList>
            <consortium name="US DOE Joint Genome Institute (JGI-PGF)"/>
            <person name="Walter F."/>
            <person name="Albersmeier A."/>
            <person name="Kalinowski J."/>
            <person name="Ruckert C."/>
        </authorList>
    </citation>
    <scope>NUCLEOTIDE SEQUENCE</scope>
    <source>
        <strain evidence="5">JCM 4988</strain>
    </source>
</reference>
<protein>
    <submittedName>
        <fullName evidence="5">Cytochrome P450</fullName>
    </submittedName>
</protein>
<gene>
    <name evidence="5" type="ORF">GCM10010387_48090</name>
</gene>
<dbReference type="PANTHER" id="PTHR24305">
    <property type="entry name" value="CYTOCHROME P450"/>
    <property type="match status" value="1"/>
</dbReference>
<evidence type="ECO:0000256" key="1">
    <source>
        <dbReference type="ARBA" id="ARBA00001971"/>
    </source>
</evidence>
<dbReference type="GO" id="GO:0004497">
    <property type="term" value="F:monooxygenase activity"/>
    <property type="evidence" value="ECO:0007669"/>
    <property type="project" value="UniProtKB-KW"/>
</dbReference>
<dbReference type="InterPro" id="IPR001128">
    <property type="entry name" value="Cyt_P450"/>
</dbReference>
<keyword evidence="6" id="KW-1185">Reference proteome</keyword>
<evidence type="ECO:0000313" key="5">
    <source>
        <dbReference type="EMBL" id="GGZ48251.1"/>
    </source>
</evidence>
<dbReference type="InterPro" id="IPR002401">
    <property type="entry name" value="Cyt_P450_E_grp-I"/>
</dbReference>
<dbReference type="Pfam" id="PF00067">
    <property type="entry name" value="p450"/>
    <property type="match status" value="2"/>
</dbReference>
<dbReference type="Proteomes" id="UP000630936">
    <property type="component" value="Unassembled WGS sequence"/>
</dbReference>